<protein>
    <recommendedName>
        <fullName evidence="5">Endonuclease/exonuclease/phosphatase domain-containing protein</fullName>
    </recommendedName>
</protein>
<evidence type="ECO:0000313" key="2">
    <source>
        <dbReference type="EMBL" id="CAF2051835.1"/>
    </source>
</evidence>
<sequence>MEKSYNSIRLNPSEASSKVGGDYNPTVVSDNIFNKQQAPGPSQLGSWKKQTRQRWKYKESTLLSKENLFIDYPKFVTLKAAQGQKDLRSCCTWKVDSDFTKACGKPKKMWCERDGTLVVEVTSQQQYESVQKLGSKLTAYVHPTLNVTKGVVTTYRFREIGYTIEELKFNLKDQNVTEIYHIVRNIGGVSSPTNTYIISFATAHLPREIFCGYENQKSTHPLPEDSPETTNKINKFISDTKNASNLAKRIKTNDINNTEQTLNNNTLTSNQYASLDDEVNPNLDQINVEVDIHMDASLPTEETQKSIACSSLIQPTSDMNDPSGSRRKSRYRSLIHDFDMPPNMTHSSESRSRSRSRSRYREEENEQRIKTETRTPLIGYDMPFRNYTCFLSPAIGPRLHGGSMVMIRNDIAHSPIILQTQLQAVAVKISLDINYSICSLYLPPGAPFDGKALHNLIKQLPTPYLILGNFNARHFNWGDR</sequence>
<reference evidence="2" key="1">
    <citation type="submission" date="2021-02" db="EMBL/GenBank/DDBJ databases">
        <authorList>
            <person name="Nowell W R."/>
        </authorList>
    </citation>
    <scope>NUCLEOTIDE SEQUENCE</scope>
</reference>
<organism evidence="2 4">
    <name type="scientific">Rotaria magnacalcarata</name>
    <dbReference type="NCBI Taxonomy" id="392030"/>
    <lineage>
        <taxon>Eukaryota</taxon>
        <taxon>Metazoa</taxon>
        <taxon>Spiralia</taxon>
        <taxon>Gnathifera</taxon>
        <taxon>Rotifera</taxon>
        <taxon>Eurotatoria</taxon>
        <taxon>Bdelloidea</taxon>
        <taxon>Philodinida</taxon>
        <taxon>Philodinidae</taxon>
        <taxon>Rotaria</taxon>
    </lineage>
</organism>
<feature type="region of interest" description="Disordered" evidence="1">
    <location>
        <begin position="301"/>
        <end position="372"/>
    </location>
</feature>
<dbReference type="Proteomes" id="UP000663842">
    <property type="component" value="Unassembled WGS sequence"/>
</dbReference>
<evidence type="ECO:0008006" key="5">
    <source>
        <dbReference type="Google" id="ProtNLM"/>
    </source>
</evidence>
<dbReference type="EMBL" id="CAJNRG010002849">
    <property type="protein sequence ID" value="CAF2051835.1"/>
    <property type="molecule type" value="Genomic_DNA"/>
</dbReference>
<comment type="caution">
    <text evidence="2">The sequence shown here is derived from an EMBL/GenBank/DDBJ whole genome shotgun (WGS) entry which is preliminary data.</text>
</comment>
<name>A0A816PQY8_9BILA</name>
<feature type="region of interest" description="Disordered" evidence="1">
    <location>
        <begin position="1"/>
        <end position="21"/>
    </location>
</feature>
<evidence type="ECO:0000313" key="3">
    <source>
        <dbReference type="EMBL" id="CAF4321398.1"/>
    </source>
</evidence>
<accession>A0A816PQY8</accession>
<dbReference type="Gene3D" id="3.60.10.10">
    <property type="entry name" value="Endonuclease/exonuclease/phosphatase"/>
    <property type="match status" value="1"/>
</dbReference>
<dbReference type="Proteomes" id="UP000663887">
    <property type="component" value="Unassembled WGS sequence"/>
</dbReference>
<feature type="non-terminal residue" evidence="2">
    <location>
        <position position="1"/>
    </location>
</feature>
<dbReference type="InterPro" id="IPR036691">
    <property type="entry name" value="Endo/exonu/phosph_ase_sf"/>
</dbReference>
<evidence type="ECO:0000256" key="1">
    <source>
        <dbReference type="SAM" id="MobiDB-lite"/>
    </source>
</evidence>
<feature type="compositionally biased region" description="Polar residues" evidence="1">
    <location>
        <begin position="305"/>
        <end position="323"/>
    </location>
</feature>
<dbReference type="EMBL" id="CAJOBF010012676">
    <property type="protein sequence ID" value="CAF4321398.1"/>
    <property type="molecule type" value="Genomic_DNA"/>
</dbReference>
<feature type="compositionally biased region" description="Polar residues" evidence="1">
    <location>
        <begin position="1"/>
        <end position="16"/>
    </location>
</feature>
<gene>
    <name evidence="3" type="ORF">UXM345_LOCUS34490</name>
    <name evidence="2" type="ORF">XDN619_LOCUS8672</name>
</gene>
<proteinExistence type="predicted"/>
<dbReference type="SUPFAM" id="SSF56219">
    <property type="entry name" value="DNase I-like"/>
    <property type="match status" value="1"/>
</dbReference>
<dbReference type="AlphaFoldDB" id="A0A816PQY8"/>
<feature type="compositionally biased region" description="Basic and acidic residues" evidence="1">
    <location>
        <begin position="359"/>
        <end position="372"/>
    </location>
</feature>
<evidence type="ECO:0000313" key="4">
    <source>
        <dbReference type="Proteomes" id="UP000663887"/>
    </source>
</evidence>